<dbReference type="EMBL" id="CP045851">
    <property type="protein sequence ID" value="QGG95016.1"/>
    <property type="molecule type" value="Genomic_DNA"/>
</dbReference>
<evidence type="ECO:0000256" key="1">
    <source>
        <dbReference type="SAM" id="MobiDB-lite"/>
    </source>
</evidence>
<dbReference type="AlphaFoldDB" id="A0A5Q2RKR7"/>
<dbReference type="RefSeq" id="WP_153759124.1">
    <property type="nucleotide sequence ID" value="NZ_CP045851.1"/>
</dbReference>
<dbReference type="Proteomes" id="UP000334019">
    <property type="component" value="Chromosome"/>
</dbReference>
<organism evidence="2 3">
    <name type="scientific">Actinomarinicola tropica</name>
    <dbReference type="NCBI Taxonomy" id="2789776"/>
    <lineage>
        <taxon>Bacteria</taxon>
        <taxon>Bacillati</taxon>
        <taxon>Actinomycetota</taxon>
        <taxon>Acidimicrobiia</taxon>
        <taxon>Acidimicrobiales</taxon>
        <taxon>Iamiaceae</taxon>
        <taxon>Actinomarinicola</taxon>
    </lineage>
</organism>
<dbReference type="GO" id="GO:0005829">
    <property type="term" value="C:cytosol"/>
    <property type="evidence" value="ECO:0007669"/>
    <property type="project" value="TreeGrafter"/>
</dbReference>
<protein>
    <submittedName>
        <fullName evidence="2">Peroxide stress protein YaaA</fullName>
    </submittedName>
</protein>
<dbReference type="Pfam" id="PF03883">
    <property type="entry name" value="H2O2_YaaD"/>
    <property type="match status" value="1"/>
</dbReference>
<reference evidence="2 3" key="1">
    <citation type="submission" date="2019-11" db="EMBL/GenBank/DDBJ databases">
        <authorList>
            <person name="He Y."/>
        </authorList>
    </citation>
    <scope>NUCLEOTIDE SEQUENCE [LARGE SCALE GENOMIC DNA]</scope>
    <source>
        <strain evidence="2 3">SCSIO 58843</strain>
    </source>
</reference>
<evidence type="ECO:0000313" key="2">
    <source>
        <dbReference type="EMBL" id="QGG95016.1"/>
    </source>
</evidence>
<dbReference type="InterPro" id="IPR005583">
    <property type="entry name" value="YaaA"/>
</dbReference>
<proteinExistence type="predicted"/>
<dbReference type="PANTHER" id="PTHR30283">
    <property type="entry name" value="PEROXIDE STRESS RESPONSE PROTEIN YAAA"/>
    <property type="match status" value="1"/>
</dbReference>
<keyword evidence="3" id="KW-1185">Reference proteome</keyword>
<sequence length="235" mass="25707">MPTAPPLILIPPSEGKAPGGGGPTWRRGQQRDGALDRHRAAILPIARRAGAVAPRAATMPAIDRFTGVLYRELDWHRLPTAARRRGEDQVRIVSGLLGLVAPDDPVPDHRLKMSANLPGTGRLSTWWRPRLAPVLGDLAAGRVVWDLLPQEHAAACDWSAAVPHRRVTVRFVDGSGRTVSHWNKLLKGALVRWLLVERPRDVDALGDFEHPAGYRLDPAASVLDAPDATVVLRER</sequence>
<gene>
    <name evidence="2" type="primary">yaaA</name>
    <name evidence="2" type="ORF">GH723_07800</name>
</gene>
<name>A0A5Q2RKR7_9ACTN</name>
<evidence type="ECO:0000313" key="3">
    <source>
        <dbReference type="Proteomes" id="UP000334019"/>
    </source>
</evidence>
<dbReference type="GO" id="GO:0033194">
    <property type="term" value="P:response to hydroperoxide"/>
    <property type="evidence" value="ECO:0007669"/>
    <property type="project" value="TreeGrafter"/>
</dbReference>
<feature type="region of interest" description="Disordered" evidence="1">
    <location>
        <begin position="11"/>
        <end position="32"/>
    </location>
</feature>
<dbReference type="KEGG" id="atq:GH723_07800"/>
<dbReference type="PANTHER" id="PTHR30283:SF4">
    <property type="entry name" value="PEROXIDE STRESS RESISTANCE PROTEIN YAAA"/>
    <property type="match status" value="1"/>
</dbReference>
<accession>A0A5Q2RKR7</accession>